<dbReference type="EMBL" id="KK914259">
    <property type="protein sequence ID" value="KDP43704.1"/>
    <property type="molecule type" value="Genomic_DNA"/>
</dbReference>
<evidence type="ECO:0000256" key="8">
    <source>
        <dbReference type="ARBA" id="ARBA00022837"/>
    </source>
</evidence>
<dbReference type="CDD" id="cd04015">
    <property type="entry name" value="C2_plant_PLD"/>
    <property type="match status" value="1"/>
</dbReference>
<dbReference type="PANTHER" id="PTHR18896:SF86">
    <property type="entry name" value="PHOSPHOLIPASE D DELTA"/>
    <property type="match status" value="1"/>
</dbReference>
<dbReference type="Pfam" id="PF00168">
    <property type="entry name" value="C2"/>
    <property type="match status" value="1"/>
</dbReference>
<dbReference type="Gene3D" id="3.30.870.10">
    <property type="entry name" value="Endonuclease Chain A"/>
    <property type="match status" value="2"/>
</dbReference>
<comment type="cofactor">
    <cofactor evidence="2 11">
        <name>Ca(2+)</name>
        <dbReference type="ChEBI" id="CHEBI:29108"/>
    </cofactor>
</comment>
<sequence length="863" mass="98367">MAAEISTNGQQPIYLHGDLDLYIIQARSLPNMDIVSTRIRSCFTACTPQSNTSAAATTTTDDEETGNEDDKIHHHRNIVTSDPYVTVVVPQATVARSRVIKNAKNPKWKQRFYIPLAHPLIDLEFHVKDNDLFGAELIGIVKIPARRIVTGEFIDEWFPIISSSGKPPKPDTALHLEMKFTPCEKNPLYWHGIAGDPEHRGVTNTYFPLRKGSKVTMYQDAHVLDNELPEIRIDDGKVFKQQKCWEDICYAISEAHHLIYIVGWSVFYKIKLVREPTRPLPRGGDLTLGELLKYKSEEGVRVLLLIWDDKTSHDKFGISTAGLMQTHDEETRKFFKHSSVICVLAPRYGSSKLGFLKQQIVGTAFTHHQKCVLVDTQAFGNNRKITAFLGGIDLCDGRYDTPEHRLFRDLDTVFKEDFHNPTFPAGTKAPRQPWHDLHCRIDGPAVYDVLINFEQRWRKATKWTEFGLRFKRVSHWHDDALLKIERISWILSPPFTVKDGMTVVPPDDPIVHVSNEEDPENWHVQIFRSIDSGSLKGFPKSVHQCQAQNLITAKDQVIERSIQTAYIQAIRSAQHYIYIENQYFLGSSYAWPSYKNAGVDNLIPMELALKVASKIRANERFAVYIVLPMWPEGDPKSETMQEILYWQSQTMQMMYSIVANEIESMQLVDSHPRDYLNFYCLGKREENAQQTGSTNGEVVSDSQKFQRFMIYVHAKGMIVDDEYAIIGSANINQRSMAGSKDTEIAMGAYQPHYTWAAKKKHPHGQVYGHRMSLWAEHLGGVQELFMEPESLECVRTVNKIAEDNWKKFTDPDFKVLQGHLLRYPLEVDARGKVGALPGFENFPDVGGKVIGAHSLKVPDILTT</sequence>
<name>A0A067LHQ6_JATCU</name>
<dbReference type="PROSITE" id="PS50004">
    <property type="entry name" value="C2"/>
    <property type="match status" value="1"/>
</dbReference>
<evidence type="ECO:0000256" key="10">
    <source>
        <dbReference type="ARBA" id="ARBA00023098"/>
    </source>
</evidence>
<dbReference type="PANTHER" id="PTHR18896">
    <property type="entry name" value="PHOSPHOLIPASE D"/>
    <property type="match status" value="1"/>
</dbReference>
<dbReference type="InterPro" id="IPR015679">
    <property type="entry name" value="PLipase_D_fam"/>
</dbReference>
<protein>
    <recommendedName>
        <fullName evidence="4 11">Phospholipase D</fullName>
        <ecNumber evidence="4 11">3.1.4.4</ecNumber>
    </recommendedName>
</protein>
<comment type="catalytic activity">
    <reaction evidence="1 11">
        <text>a 1,2-diacyl-sn-glycero-3-phosphocholine + H2O = a 1,2-diacyl-sn-glycero-3-phosphate + choline + H(+)</text>
        <dbReference type="Rhea" id="RHEA:14445"/>
        <dbReference type="ChEBI" id="CHEBI:15354"/>
        <dbReference type="ChEBI" id="CHEBI:15377"/>
        <dbReference type="ChEBI" id="CHEBI:15378"/>
        <dbReference type="ChEBI" id="CHEBI:57643"/>
        <dbReference type="ChEBI" id="CHEBI:58608"/>
        <dbReference type="EC" id="3.1.4.4"/>
    </reaction>
</comment>
<feature type="region of interest" description="Disordered" evidence="12">
    <location>
        <begin position="50"/>
        <end position="70"/>
    </location>
</feature>
<dbReference type="Gene3D" id="2.60.40.150">
    <property type="entry name" value="C2 domain"/>
    <property type="match status" value="1"/>
</dbReference>
<keyword evidence="9 11" id="KW-0442">Lipid degradation</keyword>
<dbReference type="KEGG" id="jcu:105628512"/>
<dbReference type="EC" id="3.1.4.4" evidence="4 11"/>
<comment type="similarity">
    <text evidence="3 11">Belongs to the phospholipase D family. C2-PLD subfamily.</text>
</comment>
<feature type="domain" description="PLD phosphodiesterase" evidence="14">
    <location>
        <begin position="363"/>
        <end position="398"/>
    </location>
</feature>
<evidence type="ECO:0000256" key="11">
    <source>
        <dbReference type="PIRNR" id="PIRNR036470"/>
    </source>
</evidence>
<dbReference type="SUPFAM" id="SSF49562">
    <property type="entry name" value="C2 domain (Calcium/lipid-binding domain, CaLB)"/>
    <property type="match status" value="1"/>
</dbReference>
<evidence type="ECO:0000256" key="4">
    <source>
        <dbReference type="ARBA" id="ARBA00012027"/>
    </source>
</evidence>
<evidence type="ECO:0000256" key="2">
    <source>
        <dbReference type="ARBA" id="ARBA00001913"/>
    </source>
</evidence>
<feature type="domain" description="C2" evidence="13">
    <location>
        <begin position="1"/>
        <end position="158"/>
    </location>
</feature>
<evidence type="ECO:0000256" key="7">
    <source>
        <dbReference type="ARBA" id="ARBA00022801"/>
    </source>
</evidence>
<evidence type="ECO:0000313" key="15">
    <source>
        <dbReference type="EMBL" id="KDP43704.1"/>
    </source>
</evidence>
<dbReference type="Pfam" id="PF12357">
    <property type="entry name" value="PLD_C"/>
    <property type="match status" value="1"/>
</dbReference>
<keyword evidence="7 11" id="KW-0378">Hydrolase</keyword>
<keyword evidence="5" id="KW-0479">Metal-binding</keyword>
<evidence type="ECO:0000259" key="14">
    <source>
        <dbReference type="PROSITE" id="PS50035"/>
    </source>
</evidence>
<evidence type="ECO:0000313" key="16">
    <source>
        <dbReference type="Proteomes" id="UP000027138"/>
    </source>
</evidence>
<keyword evidence="10" id="KW-0443">Lipid metabolism</keyword>
<dbReference type="Pfam" id="PF00614">
    <property type="entry name" value="PLDc"/>
    <property type="match status" value="1"/>
</dbReference>
<evidence type="ECO:0000256" key="12">
    <source>
        <dbReference type="SAM" id="MobiDB-lite"/>
    </source>
</evidence>
<dbReference type="AlphaFoldDB" id="A0A067LHQ6"/>
<dbReference type="GO" id="GO:0046470">
    <property type="term" value="P:phosphatidylcholine metabolic process"/>
    <property type="evidence" value="ECO:0007669"/>
    <property type="project" value="InterPro"/>
</dbReference>
<dbReference type="InterPro" id="IPR011402">
    <property type="entry name" value="PLipase_D_pln"/>
</dbReference>
<dbReference type="Proteomes" id="UP000027138">
    <property type="component" value="Unassembled WGS sequence"/>
</dbReference>
<keyword evidence="6" id="KW-0677">Repeat</keyword>
<dbReference type="SMART" id="SM00155">
    <property type="entry name" value="PLDc"/>
    <property type="match status" value="2"/>
</dbReference>
<dbReference type="SMART" id="SM00239">
    <property type="entry name" value="C2"/>
    <property type="match status" value="1"/>
</dbReference>
<evidence type="ECO:0000256" key="9">
    <source>
        <dbReference type="ARBA" id="ARBA00022963"/>
    </source>
</evidence>
<reference evidence="15 16" key="1">
    <citation type="journal article" date="2014" name="PLoS ONE">
        <title>Global Analysis of Gene Expression Profiles in Physic Nut (Jatropha curcas L.) Seedlings Exposed to Salt Stress.</title>
        <authorList>
            <person name="Zhang L."/>
            <person name="Zhang C."/>
            <person name="Wu P."/>
            <person name="Chen Y."/>
            <person name="Li M."/>
            <person name="Jiang H."/>
            <person name="Wu G."/>
        </authorList>
    </citation>
    <scope>NUCLEOTIDE SEQUENCE [LARGE SCALE GENOMIC DNA]</scope>
    <source>
        <strain evidence="16">cv. GZQX0401</strain>
        <tissue evidence="15">Young leaves</tissue>
    </source>
</reference>
<evidence type="ECO:0000259" key="13">
    <source>
        <dbReference type="PROSITE" id="PS50004"/>
    </source>
</evidence>
<keyword evidence="8 11" id="KW-0106">Calcium</keyword>
<gene>
    <name evidence="15" type="ORF">JCGZ_22331</name>
</gene>
<dbReference type="InterPro" id="IPR024632">
    <property type="entry name" value="PLipase_D_C"/>
</dbReference>
<evidence type="ECO:0000256" key="3">
    <source>
        <dbReference type="ARBA" id="ARBA00010683"/>
    </source>
</evidence>
<evidence type="ECO:0000256" key="6">
    <source>
        <dbReference type="ARBA" id="ARBA00022737"/>
    </source>
</evidence>
<dbReference type="PROSITE" id="PS50035">
    <property type="entry name" value="PLD"/>
    <property type="match status" value="2"/>
</dbReference>
<dbReference type="GO" id="GO:0004630">
    <property type="term" value="F:phospholipase D activity"/>
    <property type="evidence" value="ECO:0007669"/>
    <property type="project" value="UniProtKB-EC"/>
</dbReference>
<feature type="compositionally biased region" description="Low complexity" evidence="12">
    <location>
        <begin position="50"/>
        <end position="59"/>
    </location>
</feature>
<comment type="function">
    <text evidence="11">Hydrolyzes glycerol-phospholipids at the terminal phosphodiesteric bond.</text>
</comment>
<dbReference type="PIRSF" id="PIRSF036470">
    <property type="entry name" value="PLD_plant"/>
    <property type="match status" value="1"/>
</dbReference>
<dbReference type="GO" id="GO:0005509">
    <property type="term" value="F:calcium ion binding"/>
    <property type="evidence" value="ECO:0007669"/>
    <property type="project" value="InterPro"/>
</dbReference>
<feature type="domain" description="PLD phosphodiesterase" evidence="14">
    <location>
        <begin position="708"/>
        <end position="735"/>
    </location>
</feature>
<evidence type="ECO:0000256" key="1">
    <source>
        <dbReference type="ARBA" id="ARBA00000798"/>
    </source>
</evidence>
<dbReference type="InterPro" id="IPR035892">
    <property type="entry name" value="C2_domain_sf"/>
</dbReference>
<dbReference type="GO" id="GO:0005886">
    <property type="term" value="C:plasma membrane"/>
    <property type="evidence" value="ECO:0007669"/>
    <property type="project" value="TreeGrafter"/>
</dbReference>
<keyword evidence="16" id="KW-1185">Reference proteome</keyword>
<dbReference type="GO" id="GO:0009395">
    <property type="term" value="P:phospholipid catabolic process"/>
    <property type="evidence" value="ECO:0007669"/>
    <property type="project" value="TreeGrafter"/>
</dbReference>
<dbReference type="SUPFAM" id="SSF56024">
    <property type="entry name" value="Phospholipase D/nuclease"/>
    <property type="match status" value="2"/>
</dbReference>
<dbReference type="InterPro" id="IPR001736">
    <property type="entry name" value="PLipase_D/transphosphatidylase"/>
</dbReference>
<evidence type="ECO:0000256" key="5">
    <source>
        <dbReference type="ARBA" id="ARBA00022723"/>
    </source>
</evidence>
<dbReference type="STRING" id="180498.A0A067LHQ6"/>
<organism evidence="15 16">
    <name type="scientific">Jatropha curcas</name>
    <name type="common">Barbados nut</name>
    <dbReference type="NCBI Taxonomy" id="180498"/>
    <lineage>
        <taxon>Eukaryota</taxon>
        <taxon>Viridiplantae</taxon>
        <taxon>Streptophyta</taxon>
        <taxon>Embryophyta</taxon>
        <taxon>Tracheophyta</taxon>
        <taxon>Spermatophyta</taxon>
        <taxon>Magnoliopsida</taxon>
        <taxon>eudicotyledons</taxon>
        <taxon>Gunneridae</taxon>
        <taxon>Pentapetalae</taxon>
        <taxon>rosids</taxon>
        <taxon>fabids</taxon>
        <taxon>Malpighiales</taxon>
        <taxon>Euphorbiaceae</taxon>
        <taxon>Crotonoideae</taxon>
        <taxon>Jatropheae</taxon>
        <taxon>Jatropha</taxon>
    </lineage>
</organism>
<dbReference type="OrthoDB" id="14911at2759"/>
<dbReference type="FunFam" id="3.30.870.10:FF:000025">
    <property type="entry name" value="Phospholipase D delta"/>
    <property type="match status" value="1"/>
</dbReference>
<proteinExistence type="inferred from homology"/>
<accession>A0A067LHQ6</accession>
<dbReference type="InterPro" id="IPR000008">
    <property type="entry name" value="C2_dom"/>
</dbReference>